<dbReference type="Gene3D" id="3.30.300.30">
    <property type="match status" value="1"/>
</dbReference>
<dbReference type="OrthoDB" id="3443462at2"/>
<evidence type="ECO:0000259" key="2">
    <source>
        <dbReference type="Pfam" id="PF13193"/>
    </source>
</evidence>
<dbReference type="Gene3D" id="3.40.50.12780">
    <property type="entry name" value="N-terminal domain of ligase-like"/>
    <property type="match status" value="1"/>
</dbReference>
<dbReference type="InterPro" id="IPR045851">
    <property type="entry name" value="AMP-bd_C_sf"/>
</dbReference>
<name>A0A117IN83_MYCTH</name>
<dbReference type="Pfam" id="PF13193">
    <property type="entry name" value="AMP-binding_C"/>
    <property type="match status" value="1"/>
</dbReference>
<keyword evidence="3" id="KW-0436">Ligase</keyword>
<feature type="domain" description="AMP-dependent synthetase/ligase" evidence="1">
    <location>
        <begin position="12"/>
        <end position="352"/>
    </location>
</feature>
<organism evidence="3 4">
    <name type="scientific">Mycolicibacterium thermoresistibile</name>
    <name type="common">Mycobacterium thermoresistibile</name>
    <dbReference type="NCBI Taxonomy" id="1797"/>
    <lineage>
        <taxon>Bacteria</taxon>
        <taxon>Bacillati</taxon>
        <taxon>Actinomycetota</taxon>
        <taxon>Actinomycetes</taxon>
        <taxon>Mycobacteriales</taxon>
        <taxon>Mycobacteriaceae</taxon>
        <taxon>Mycolicibacterium</taxon>
    </lineage>
</organism>
<evidence type="ECO:0000259" key="1">
    <source>
        <dbReference type="Pfam" id="PF00501"/>
    </source>
</evidence>
<dbReference type="Pfam" id="PF00501">
    <property type="entry name" value="AMP-binding"/>
    <property type="match status" value="1"/>
</dbReference>
<reference evidence="4" key="2">
    <citation type="submission" date="2016-02" db="EMBL/GenBank/DDBJ databases">
        <title>Draft genome sequence of five rapidly growing Mycobacterium species.</title>
        <authorList>
            <person name="Katahira K."/>
            <person name="Gotou Y."/>
            <person name="Iida K."/>
            <person name="Ogura Y."/>
            <person name="Hayashi T."/>
        </authorList>
    </citation>
    <scope>NUCLEOTIDE SEQUENCE [LARGE SCALE GENOMIC DNA]</scope>
    <source>
        <strain evidence="4">JCM6362</strain>
    </source>
</reference>
<gene>
    <name evidence="3" type="ORF">RMCT_3403</name>
</gene>
<evidence type="ECO:0000313" key="3">
    <source>
        <dbReference type="EMBL" id="GAT16434.1"/>
    </source>
</evidence>
<feature type="domain" description="AMP-binding enzyme C-terminal" evidence="2">
    <location>
        <begin position="455"/>
        <end position="532"/>
    </location>
</feature>
<dbReference type="Proteomes" id="UP000069654">
    <property type="component" value="Unassembled WGS sequence"/>
</dbReference>
<comment type="caution">
    <text evidence="3">The sequence shown here is derived from an EMBL/GenBank/DDBJ whole genome shotgun (WGS) entry which is preliminary data.</text>
</comment>
<sequence length="550" mass="59403">MGEWTIGAVLDAIAEAVPDRPMTVCGGRRSTFAETADRTRRLANFLAAHGFGAHRERAELANWECGQDRVALIMHNDLYPDMVIGCLKARTVPVNVNYHYTPREVADLLAYVKPRAVIYHRSLGAKFAGVLPPSGAELLIAIDDGPEGSDGSDCSNGVGLSGAIDLEDALAQGDVDQPITPSPDDVLMICTGGTTGRPKGVMWRQSDTYTVSMNGADHDSVDEIHDKVRHAGPPWFAVSPLMHAAGMWTAFAGALSGQTVVLYDSTRFDARRVLRTAEREKVGLMTMVGDAYAGPLVAEMRQHRYDLSALFAVAAGGAATNPKHQRALLDMLPQITFINGYGSSETGNVGFGRSQRGDEKETFELRDGALVVAEDYGRFLEPGETQIGWVARAGRIPLGYFDDPEGTSRTFPEVQGRRVVISGDRGSLAPDGTLVLYGRDSLVVNTGGEKVFVEEVEEVLRAHPGIVDALVVGRPSERWGQEVVALVALRGDSERDSSPSALHAHCTAALAGFKTPKEFITVDEIRRLGNGKADYRWAREVAVQSAMRMA</sequence>
<dbReference type="AlphaFoldDB" id="A0A117IN83"/>
<dbReference type="PANTHER" id="PTHR43767">
    <property type="entry name" value="LONG-CHAIN-FATTY-ACID--COA LIGASE"/>
    <property type="match status" value="1"/>
</dbReference>
<dbReference type="OMA" id="NWECGQD"/>
<dbReference type="GO" id="GO:0016878">
    <property type="term" value="F:acid-thiol ligase activity"/>
    <property type="evidence" value="ECO:0007669"/>
    <property type="project" value="UniProtKB-ARBA"/>
</dbReference>
<dbReference type="InterPro" id="IPR000873">
    <property type="entry name" value="AMP-dep_synth/lig_dom"/>
</dbReference>
<dbReference type="EMBL" id="BCTB01000044">
    <property type="protein sequence ID" value="GAT16434.1"/>
    <property type="molecule type" value="Genomic_DNA"/>
</dbReference>
<dbReference type="InterPro" id="IPR025110">
    <property type="entry name" value="AMP-bd_C"/>
</dbReference>
<dbReference type="STRING" id="1797.RMCT_3403"/>
<dbReference type="PROSITE" id="PS00455">
    <property type="entry name" value="AMP_BINDING"/>
    <property type="match status" value="1"/>
</dbReference>
<dbReference type="SUPFAM" id="SSF56801">
    <property type="entry name" value="Acetyl-CoA synthetase-like"/>
    <property type="match status" value="1"/>
</dbReference>
<dbReference type="InterPro" id="IPR020845">
    <property type="entry name" value="AMP-binding_CS"/>
</dbReference>
<dbReference type="InterPro" id="IPR050237">
    <property type="entry name" value="ATP-dep_AMP-bd_enzyme"/>
</dbReference>
<proteinExistence type="predicted"/>
<dbReference type="InterPro" id="IPR042099">
    <property type="entry name" value="ANL_N_sf"/>
</dbReference>
<protein>
    <submittedName>
        <fullName evidence="3">Acyl-CoA synthetase (AMP-forming)/AMP-acid ligase II</fullName>
    </submittedName>
</protein>
<dbReference type="PANTHER" id="PTHR43767:SF1">
    <property type="entry name" value="NONRIBOSOMAL PEPTIDE SYNTHASE PES1 (EUROFUNG)-RELATED"/>
    <property type="match status" value="1"/>
</dbReference>
<evidence type="ECO:0000313" key="4">
    <source>
        <dbReference type="Proteomes" id="UP000069654"/>
    </source>
</evidence>
<dbReference type="RefSeq" id="WP_003927259.1">
    <property type="nucleotide sequence ID" value="NZ_BCTB01000044.1"/>
</dbReference>
<accession>A0A117IN83</accession>
<dbReference type="NCBIfam" id="NF005863">
    <property type="entry name" value="PRK07798.1"/>
    <property type="match status" value="1"/>
</dbReference>
<reference evidence="3 4" key="1">
    <citation type="journal article" date="2016" name="Genome Announc.">
        <title>Draft Genome Sequences of Five Rapidly Growing Mycobacterium Species, M. thermoresistibile, M. fortuitum subsp. acetamidolyticum, M. canariasense, M. brisbanense, and M. novocastrense.</title>
        <authorList>
            <person name="Katahira K."/>
            <person name="Ogura Y."/>
            <person name="Gotoh Y."/>
            <person name="Hayashi T."/>
        </authorList>
    </citation>
    <scope>NUCLEOTIDE SEQUENCE [LARGE SCALE GENOMIC DNA]</scope>
    <source>
        <strain evidence="3 4">JCM6362</strain>
    </source>
</reference>